<reference evidence="1 2" key="1">
    <citation type="submission" date="2021-05" db="EMBL/GenBank/DDBJ databases">
        <title>A Polyphasic approach of four new species of the genus Ohtaekwangia: Ohtaekwangia histidinii sp. nov., Ohtaekwangia cretensis sp. nov., Ohtaekwangia indiensis sp. nov., Ohtaekwangia reichenbachii sp. nov. from diverse environment.</title>
        <authorList>
            <person name="Octaviana S."/>
        </authorList>
    </citation>
    <scope>NUCLEOTIDE SEQUENCE [LARGE SCALE GENOMIC DNA]</scope>
    <source>
        <strain evidence="1 2">PWU5</strain>
    </source>
</reference>
<proteinExistence type="predicted"/>
<evidence type="ECO:0000313" key="1">
    <source>
        <dbReference type="EMBL" id="MBT1710759.1"/>
    </source>
</evidence>
<keyword evidence="2" id="KW-1185">Reference proteome</keyword>
<accession>A0AAP2GRY1</accession>
<gene>
    <name evidence="1" type="ORF">KK062_21135</name>
</gene>
<dbReference type="AlphaFoldDB" id="A0AAP2GRY1"/>
<organism evidence="1 2">
    <name type="scientific">Dawidia cretensis</name>
    <dbReference type="NCBI Taxonomy" id="2782350"/>
    <lineage>
        <taxon>Bacteria</taxon>
        <taxon>Pseudomonadati</taxon>
        <taxon>Bacteroidota</taxon>
        <taxon>Cytophagia</taxon>
        <taxon>Cytophagales</taxon>
        <taxon>Chryseotaleaceae</taxon>
        <taxon>Dawidia</taxon>
    </lineage>
</organism>
<sequence>MNIIQRLKAPTPKFFKVLRTVGLALAAASGALLVAPIALPAAVITAAGYLAVAGSVATAVSQTAVTKESDQEEDDDGGT</sequence>
<dbReference type="RefSeq" id="WP_254086335.1">
    <property type="nucleotide sequence ID" value="NZ_JAHESE010000026.1"/>
</dbReference>
<protein>
    <submittedName>
        <fullName evidence="1">Uncharacterized protein</fullName>
    </submittedName>
</protein>
<dbReference type="Proteomes" id="UP001319080">
    <property type="component" value="Unassembled WGS sequence"/>
</dbReference>
<dbReference type="EMBL" id="JAHESE010000026">
    <property type="protein sequence ID" value="MBT1710759.1"/>
    <property type="molecule type" value="Genomic_DNA"/>
</dbReference>
<name>A0AAP2GRY1_9BACT</name>
<comment type="caution">
    <text evidence="1">The sequence shown here is derived from an EMBL/GenBank/DDBJ whole genome shotgun (WGS) entry which is preliminary data.</text>
</comment>
<evidence type="ECO:0000313" key="2">
    <source>
        <dbReference type="Proteomes" id="UP001319080"/>
    </source>
</evidence>